<dbReference type="InterPro" id="IPR039498">
    <property type="entry name" value="NTP_transf_5"/>
</dbReference>
<name>A0A1B2ABC3_9SPHN</name>
<protein>
    <recommendedName>
        <fullName evidence="3">Nucleotidyltransferase</fullName>
    </recommendedName>
</protein>
<dbReference type="EMBL" id="CP016591">
    <property type="protein sequence ID" value="ANY19414.1"/>
    <property type="molecule type" value="Genomic_DNA"/>
</dbReference>
<accession>A0A1B2ABC3</accession>
<organism evidence="1 2">
    <name type="scientific">Tsuneonella dongtanensis</name>
    <dbReference type="NCBI Taxonomy" id="692370"/>
    <lineage>
        <taxon>Bacteria</taxon>
        <taxon>Pseudomonadati</taxon>
        <taxon>Pseudomonadota</taxon>
        <taxon>Alphaproteobacteria</taxon>
        <taxon>Sphingomonadales</taxon>
        <taxon>Erythrobacteraceae</taxon>
        <taxon>Tsuneonella</taxon>
    </lineage>
</organism>
<evidence type="ECO:0000313" key="1">
    <source>
        <dbReference type="EMBL" id="ANY19414.1"/>
    </source>
</evidence>
<keyword evidence="2" id="KW-1185">Reference proteome</keyword>
<proteinExistence type="predicted"/>
<dbReference type="Pfam" id="PF14907">
    <property type="entry name" value="NTP_transf_5"/>
    <property type="match status" value="1"/>
</dbReference>
<dbReference type="KEGG" id="ado:A6F68_00888"/>
<dbReference type="AlphaFoldDB" id="A0A1B2ABC3"/>
<evidence type="ECO:0008006" key="3">
    <source>
        <dbReference type="Google" id="ProtNLM"/>
    </source>
</evidence>
<reference evidence="1 2" key="1">
    <citation type="submission" date="2016-07" db="EMBL/GenBank/DDBJ databases">
        <title>Complete genome sequence of Altererythrobacter dongtanensis KCTC 22672, a type strain with esterase isolated from tidal flat.</title>
        <authorList>
            <person name="Cheng H."/>
            <person name="Wu Y.-H."/>
            <person name="Zhou P."/>
            <person name="Huo Y.-Y."/>
            <person name="Wang C.-S."/>
            <person name="Xu X.-W."/>
        </authorList>
    </citation>
    <scope>NUCLEOTIDE SEQUENCE [LARGE SCALE GENOMIC DNA]</scope>
    <source>
        <strain evidence="1 2">KCTC 22672</strain>
    </source>
</reference>
<evidence type="ECO:0000313" key="2">
    <source>
        <dbReference type="Proteomes" id="UP000092932"/>
    </source>
</evidence>
<dbReference type="Proteomes" id="UP000092932">
    <property type="component" value="Chromosome"/>
</dbReference>
<dbReference type="STRING" id="692370.A6F68_00888"/>
<gene>
    <name evidence="1" type="ORF">A6F68_00888</name>
</gene>
<sequence>MACGVRAAPLLVRAAPFRLAREALSPESVRLMALEREARIESLRHSAALVRVSDRLSAAGIRAIALKGAAIARCSYPEPHLRPMVDLDLLIPGEAAAQAHRVLLADRDYSVHPGVLDQVWDNPEHLAPIVDGGASVTIEIHWRVGAAIGGEALQNEIVRSAQSDMAGNAALLFPSASANLLHLMANACAKDGLISTMIVLADAAYALRGDEPAIRSLPDRASRLGLDRALSLVAAVAHDAGADWPRLLGPVLETPPPGSAERAMALMAVPREVARRQRIVDRKAGGSQPVRAGAFVRRAFAPDPLALESFRGQGRTRIAAYLAWLVDRTRQAGAALVERRLHGISKGVDIVAWVRAGPMEREGA</sequence>